<dbReference type="Proteomes" id="UP001595767">
    <property type="component" value="Unassembled WGS sequence"/>
</dbReference>
<protein>
    <submittedName>
        <fullName evidence="1">Uncharacterized protein</fullName>
    </submittedName>
</protein>
<name>A0ABV8L561_9NOCA</name>
<reference evidence="2" key="1">
    <citation type="journal article" date="2019" name="Int. J. Syst. Evol. Microbiol.">
        <title>The Global Catalogue of Microorganisms (GCM) 10K type strain sequencing project: providing services to taxonomists for standard genome sequencing and annotation.</title>
        <authorList>
            <consortium name="The Broad Institute Genomics Platform"/>
            <consortium name="The Broad Institute Genome Sequencing Center for Infectious Disease"/>
            <person name="Wu L."/>
            <person name="Ma J."/>
        </authorList>
    </citation>
    <scope>NUCLEOTIDE SEQUENCE [LARGE SCALE GENOMIC DNA]</scope>
    <source>
        <strain evidence="2">CGMCC 4.7204</strain>
    </source>
</reference>
<accession>A0ABV8L561</accession>
<comment type="caution">
    <text evidence="1">The sequence shown here is derived from an EMBL/GenBank/DDBJ whole genome shotgun (WGS) entry which is preliminary data.</text>
</comment>
<dbReference type="RefSeq" id="WP_378550986.1">
    <property type="nucleotide sequence ID" value="NZ_JBHSBA010000006.1"/>
</dbReference>
<keyword evidence="2" id="KW-1185">Reference proteome</keyword>
<organism evidence="1 2">
    <name type="scientific">Nocardia rhizosphaerae</name>
    <dbReference type="NCBI Taxonomy" id="1691571"/>
    <lineage>
        <taxon>Bacteria</taxon>
        <taxon>Bacillati</taxon>
        <taxon>Actinomycetota</taxon>
        <taxon>Actinomycetes</taxon>
        <taxon>Mycobacteriales</taxon>
        <taxon>Nocardiaceae</taxon>
        <taxon>Nocardia</taxon>
    </lineage>
</organism>
<evidence type="ECO:0000313" key="2">
    <source>
        <dbReference type="Proteomes" id="UP001595767"/>
    </source>
</evidence>
<dbReference type="EMBL" id="JBHSBA010000006">
    <property type="protein sequence ID" value="MFC4126026.1"/>
    <property type="molecule type" value="Genomic_DNA"/>
</dbReference>
<proteinExistence type="predicted"/>
<evidence type="ECO:0000313" key="1">
    <source>
        <dbReference type="EMBL" id="MFC4126026.1"/>
    </source>
</evidence>
<gene>
    <name evidence="1" type="ORF">ACFOW8_13915</name>
</gene>
<sequence length="58" mass="6205">MSSSPSLPPHWVGFLAFSLLRRAPFVGEPLVEYGVPQDWWMPLGLARAAGALGRGLAA</sequence>